<keyword evidence="4 6" id="KW-1133">Transmembrane helix</keyword>
<dbReference type="PROSITE" id="PS50850">
    <property type="entry name" value="MFS"/>
    <property type="match status" value="1"/>
</dbReference>
<evidence type="ECO:0000256" key="4">
    <source>
        <dbReference type="ARBA" id="ARBA00022989"/>
    </source>
</evidence>
<dbReference type="GO" id="GO:0016020">
    <property type="term" value="C:membrane"/>
    <property type="evidence" value="ECO:0007669"/>
    <property type="project" value="UniProtKB-SubCell"/>
</dbReference>
<evidence type="ECO:0000256" key="2">
    <source>
        <dbReference type="ARBA" id="ARBA00022448"/>
    </source>
</evidence>
<dbReference type="PANTHER" id="PTHR42718">
    <property type="entry name" value="MAJOR FACILITATOR SUPERFAMILY MULTIDRUG TRANSPORTER MFSC"/>
    <property type="match status" value="1"/>
</dbReference>
<keyword evidence="5 6" id="KW-0472">Membrane</keyword>
<proteinExistence type="predicted"/>
<feature type="transmembrane region" description="Helical" evidence="6">
    <location>
        <begin position="228"/>
        <end position="247"/>
    </location>
</feature>
<sequence length="451" mass="46352">MQPIQDRDADGLPTPRRYFAAGALLAAIVLAVLDGAIANVALPTISSVLAVSPADSIWVVTGYQVALVMALLPCAALGESLGYRRVFVGGVVLFTAASALCAFSPSLPWLVAARFLQGLGGAAVMSLIAALLRFTYPHQMLGIAIGWNALAVALSSAAGPTLGAAILSVASWPWLFAVNIPVGAVVLLASHALPETPGSGRRLDLFSVALNAGVFGPLVVGVDLLTENAAIALGLIAVAAVSLIALIRREAPREAPLIPIDLLRSGPFRISVIASVCCFTAQMASYVALPFYLQHGLGQNAFMTGLYMTPWPLTVALAAPISARLANRVSTAWLCAAGGVCLSVGLALAAAWPLHRGLPPLVVFTVLCGLGFGFFQTPNNRNMLLSAPRERAGAAGGMQGTARLVGQTTGAIIMELLFTVTRSEGAPRIGLAIGAALALAGGLVSTLRIGR</sequence>
<dbReference type="CDD" id="cd17321">
    <property type="entry name" value="MFS_MMR_MDR_like"/>
    <property type="match status" value="1"/>
</dbReference>
<dbReference type="Gene3D" id="1.20.1720.10">
    <property type="entry name" value="Multidrug resistance protein D"/>
    <property type="match status" value="1"/>
</dbReference>
<evidence type="ECO:0000313" key="8">
    <source>
        <dbReference type="EMBL" id="PSC05358.1"/>
    </source>
</evidence>
<evidence type="ECO:0000256" key="6">
    <source>
        <dbReference type="SAM" id="Phobius"/>
    </source>
</evidence>
<protein>
    <submittedName>
        <fullName evidence="8">MFS transporter</fullName>
    </submittedName>
</protein>
<dbReference type="InterPro" id="IPR020846">
    <property type="entry name" value="MFS_dom"/>
</dbReference>
<gene>
    <name evidence="8" type="ORF">SLNSH_09165</name>
</gene>
<keyword evidence="9" id="KW-1185">Reference proteome</keyword>
<feature type="transmembrane region" description="Helical" evidence="6">
    <location>
        <begin position="205"/>
        <end position="222"/>
    </location>
</feature>
<feature type="transmembrane region" description="Helical" evidence="6">
    <location>
        <begin position="111"/>
        <end position="132"/>
    </location>
</feature>
<dbReference type="GO" id="GO:0022857">
    <property type="term" value="F:transmembrane transporter activity"/>
    <property type="evidence" value="ECO:0007669"/>
    <property type="project" value="InterPro"/>
</dbReference>
<comment type="caution">
    <text evidence="8">The sequence shown here is derived from an EMBL/GenBank/DDBJ whole genome shotgun (WGS) entry which is preliminary data.</text>
</comment>
<feature type="transmembrane region" description="Helical" evidence="6">
    <location>
        <begin position="144"/>
        <end position="166"/>
    </location>
</feature>
<dbReference type="OrthoDB" id="9812221at2"/>
<evidence type="ECO:0000256" key="3">
    <source>
        <dbReference type="ARBA" id="ARBA00022692"/>
    </source>
</evidence>
<dbReference type="InterPro" id="IPR011701">
    <property type="entry name" value="MFS"/>
</dbReference>
<evidence type="ECO:0000256" key="1">
    <source>
        <dbReference type="ARBA" id="ARBA00004141"/>
    </source>
</evidence>
<accession>A0A2T1HUQ5</accession>
<dbReference type="SUPFAM" id="SSF103473">
    <property type="entry name" value="MFS general substrate transporter"/>
    <property type="match status" value="1"/>
</dbReference>
<feature type="transmembrane region" description="Helical" evidence="6">
    <location>
        <begin position="301"/>
        <end position="319"/>
    </location>
</feature>
<evidence type="ECO:0000256" key="5">
    <source>
        <dbReference type="ARBA" id="ARBA00023136"/>
    </source>
</evidence>
<comment type="subcellular location">
    <subcellularLocation>
        <location evidence="1">Membrane</location>
        <topology evidence="1">Multi-pass membrane protein</topology>
    </subcellularLocation>
</comment>
<feature type="transmembrane region" description="Helical" evidence="6">
    <location>
        <begin position="358"/>
        <end position="375"/>
    </location>
</feature>
<keyword evidence="3 6" id="KW-0812">Transmembrane</keyword>
<name>A0A2T1HUQ5_9HYPH</name>
<dbReference type="Gene3D" id="1.20.1250.20">
    <property type="entry name" value="MFS general substrate transporter like domains"/>
    <property type="match status" value="1"/>
</dbReference>
<feature type="transmembrane region" description="Helical" evidence="6">
    <location>
        <begin position="57"/>
        <end position="77"/>
    </location>
</feature>
<dbReference type="AlphaFoldDB" id="A0A2T1HUQ5"/>
<dbReference type="Pfam" id="PF07690">
    <property type="entry name" value="MFS_1"/>
    <property type="match status" value="1"/>
</dbReference>
<dbReference type="InterPro" id="IPR036259">
    <property type="entry name" value="MFS_trans_sf"/>
</dbReference>
<dbReference type="RefSeq" id="WP_106336367.1">
    <property type="nucleotide sequence ID" value="NZ_PVZS01000008.1"/>
</dbReference>
<feature type="transmembrane region" description="Helical" evidence="6">
    <location>
        <begin position="429"/>
        <end position="449"/>
    </location>
</feature>
<feature type="transmembrane region" description="Helical" evidence="6">
    <location>
        <begin position="86"/>
        <end position="105"/>
    </location>
</feature>
<evidence type="ECO:0000259" key="7">
    <source>
        <dbReference type="PROSITE" id="PS50850"/>
    </source>
</evidence>
<feature type="transmembrane region" description="Helical" evidence="6">
    <location>
        <begin position="331"/>
        <end position="352"/>
    </location>
</feature>
<feature type="transmembrane region" description="Helical" evidence="6">
    <location>
        <begin position="172"/>
        <end position="193"/>
    </location>
</feature>
<feature type="transmembrane region" description="Helical" evidence="6">
    <location>
        <begin position="268"/>
        <end position="289"/>
    </location>
</feature>
<dbReference type="EMBL" id="PVZS01000008">
    <property type="protein sequence ID" value="PSC05358.1"/>
    <property type="molecule type" value="Genomic_DNA"/>
</dbReference>
<dbReference type="PRINTS" id="PR01036">
    <property type="entry name" value="TCRTETB"/>
</dbReference>
<reference evidence="9" key="1">
    <citation type="submission" date="2018-03" db="EMBL/GenBank/DDBJ databases">
        <authorList>
            <person name="Sun L."/>
            <person name="Liu H."/>
            <person name="Chen W."/>
            <person name="Huang K."/>
            <person name="Liu W."/>
            <person name="Gao X."/>
        </authorList>
    </citation>
    <scope>NUCLEOTIDE SEQUENCE [LARGE SCALE GENOMIC DNA]</scope>
    <source>
        <strain evidence="9">SH9</strain>
    </source>
</reference>
<dbReference type="Proteomes" id="UP000239772">
    <property type="component" value="Unassembled WGS sequence"/>
</dbReference>
<feature type="transmembrane region" description="Helical" evidence="6">
    <location>
        <begin position="21"/>
        <end position="45"/>
    </location>
</feature>
<evidence type="ECO:0000313" key="9">
    <source>
        <dbReference type="Proteomes" id="UP000239772"/>
    </source>
</evidence>
<organism evidence="8 9">
    <name type="scientific">Alsobacter soli</name>
    <dbReference type="NCBI Taxonomy" id="2109933"/>
    <lineage>
        <taxon>Bacteria</taxon>
        <taxon>Pseudomonadati</taxon>
        <taxon>Pseudomonadota</taxon>
        <taxon>Alphaproteobacteria</taxon>
        <taxon>Hyphomicrobiales</taxon>
        <taxon>Alsobacteraceae</taxon>
        <taxon>Alsobacter</taxon>
    </lineage>
</organism>
<dbReference type="PANTHER" id="PTHR42718:SF9">
    <property type="entry name" value="MAJOR FACILITATOR SUPERFAMILY MULTIDRUG TRANSPORTER MFSC"/>
    <property type="match status" value="1"/>
</dbReference>
<keyword evidence="2" id="KW-0813">Transport</keyword>
<feature type="domain" description="Major facilitator superfamily (MFS) profile" evidence="7">
    <location>
        <begin position="20"/>
        <end position="451"/>
    </location>
</feature>